<dbReference type="GO" id="GO:0032993">
    <property type="term" value="C:protein-DNA complex"/>
    <property type="evidence" value="ECO:0007669"/>
    <property type="project" value="TreeGrafter"/>
</dbReference>
<name>A0A841HKF6_9GAMM</name>
<reference evidence="6 7" key="1">
    <citation type="submission" date="2020-08" db="EMBL/GenBank/DDBJ databases">
        <title>Genomic Encyclopedia of Type Strains, Phase IV (KMG-IV): sequencing the most valuable type-strain genomes for metagenomic binning, comparative biology and taxonomic classification.</title>
        <authorList>
            <person name="Goeker M."/>
        </authorList>
    </citation>
    <scope>NUCLEOTIDE SEQUENCE [LARGE SCALE GENOMIC DNA]</scope>
    <source>
        <strain evidence="6 7">DSM 26723</strain>
    </source>
</reference>
<dbReference type="RefSeq" id="WP_184331532.1">
    <property type="nucleotide sequence ID" value="NZ_JACHHZ010000002.1"/>
</dbReference>
<comment type="caution">
    <text evidence="6">The sequence shown here is derived from an EMBL/GenBank/DDBJ whole genome shotgun (WGS) entry which is preliminary data.</text>
</comment>
<dbReference type="PANTHER" id="PTHR30346">
    <property type="entry name" value="TRANSCRIPTIONAL DUAL REGULATOR HCAR-RELATED"/>
    <property type="match status" value="1"/>
</dbReference>
<dbReference type="EMBL" id="JACHHZ010000002">
    <property type="protein sequence ID" value="MBB6093316.1"/>
    <property type="molecule type" value="Genomic_DNA"/>
</dbReference>
<sequence length="109" mass="12198">MSIRALRYLIALADCLNFTRAAERCSVTQSTLSIQLRKLEEYLGVALFERDRAHVALTADGEHILRFARVAVRAADRMVTVSRAAQRRQLAATEGRLIEEINCEVGPRG</sequence>
<evidence type="ECO:0000256" key="1">
    <source>
        <dbReference type="ARBA" id="ARBA00009437"/>
    </source>
</evidence>
<protein>
    <submittedName>
        <fullName evidence="6">LysR family hydrogen peroxide-inducible transcriptional activator</fullName>
    </submittedName>
</protein>
<organism evidence="6 7">
    <name type="scientific">Povalibacter uvarum</name>
    <dbReference type="NCBI Taxonomy" id="732238"/>
    <lineage>
        <taxon>Bacteria</taxon>
        <taxon>Pseudomonadati</taxon>
        <taxon>Pseudomonadota</taxon>
        <taxon>Gammaproteobacteria</taxon>
        <taxon>Steroidobacterales</taxon>
        <taxon>Steroidobacteraceae</taxon>
        <taxon>Povalibacter</taxon>
    </lineage>
</organism>
<evidence type="ECO:0000256" key="2">
    <source>
        <dbReference type="ARBA" id="ARBA00023015"/>
    </source>
</evidence>
<dbReference type="InterPro" id="IPR036390">
    <property type="entry name" value="WH_DNA-bd_sf"/>
</dbReference>
<dbReference type="InterPro" id="IPR000847">
    <property type="entry name" value="LysR_HTH_N"/>
</dbReference>
<evidence type="ECO:0000256" key="3">
    <source>
        <dbReference type="ARBA" id="ARBA00023125"/>
    </source>
</evidence>
<dbReference type="Pfam" id="PF00126">
    <property type="entry name" value="HTH_1"/>
    <property type="match status" value="1"/>
</dbReference>
<proteinExistence type="inferred from homology"/>
<evidence type="ECO:0000256" key="4">
    <source>
        <dbReference type="ARBA" id="ARBA00023163"/>
    </source>
</evidence>
<dbReference type="GO" id="GO:0003677">
    <property type="term" value="F:DNA binding"/>
    <property type="evidence" value="ECO:0007669"/>
    <property type="project" value="UniProtKB-KW"/>
</dbReference>
<dbReference type="Gene3D" id="1.10.10.10">
    <property type="entry name" value="Winged helix-like DNA-binding domain superfamily/Winged helix DNA-binding domain"/>
    <property type="match status" value="1"/>
</dbReference>
<gene>
    <name evidence="6" type="ORF">HNQ60_002194</name>
</gene>
<keyword evidence="7" id="KW-1185">Reference proteome</keyword>
<comment type="similarity">
    <text evidence="1">Belongs to the LysR transcriptional regulatory family.</text>
</comment>
<dbReference type="Proteomes" id="UP000588068">
    <property type="component" value="Unassembled WGS sequence"/>
</dbReference>
<accession>A0A841HKF6</accession>
<dbReference type="PRINTS" id="PR00039">
    <property type="entry name" value="HTHLYSR"/>
</dbReference>
<dbReference type="FunFam" id="1.10.10.10:FF:000001">
    <property type="entry name" value="LysR family transcriptional regulator"/>
    <property type="match status" value="1"/>
</dbReference>
<dbReference type="InterPro" id="IPR036388">
    <property type="entry name" value="WH-like_DNA-bd_sf"/>
</dbReference>
<evidence type="ECO:0000313" key="6">
    <source>
        <dbReference type="EMBL" id="MBB6093316.1"/>
    </source>
</evidence>
<keyword evidence="4" id="KW-0804">Transcription</keyword>
<dbReference type="PROSITE" id="PS50931">
    <property type="entry name" value="HTH_LYSR"/>
    <property type="match status" value="1"/>
</dbReference>
<dbReference type="SUPFAM" id="SSF46785">
    <property type="entry name" value="Winged helix' DNA-binding domain"/>
    <property type="match status" value="1"/>
</dbReference>
<keyword evidence="2" id="KW-0805">Transcription regulation</keyword>
<dbReference type="GO" id="GO:0003700">
    <property type="term" value="F:DNA-binding transcription factor activity"/>
    <property type="evidence" value="ECO:0007669"/>
    <property type="project" value="InterPro"/>
</dbReference>
<dbReference type="AlphaFoldDB" id="A0A841HKF6"/>
<feature type="domain" description="HTH lysR-type" evidence="5">
    <location>
        <begin position="1"/>
        <end position="58"/>
    </location>
</feature>
<evidence type="ECO:0000313" key="7">
    <source>
        <dbReference type="Proteomes" id="UP000588068"/>
    </source>
</evidence>
<evidence type="ECO:0000259" key="5">
    <source>
        <dbReference type="PROSITE" id="PS50931"/>
    </source>
</evidence>
<keyword evidence="3" id="KW-0238">DNA-binding</keyword>
<dbReference type="PANTHER" id="PTHR30346:SF26">
    <property type="entry name" value="HYDROGEN PEROXIDE-INDUCIBLE GENES ACTIVATOR"/>
    <property type="match status" value="1"/>
</dbReference>